<dbReference type="PIRSF" id="PIRSF000105">
    <property type="entry name" value="HCDH"/>
    <property type="match status" value="1"/>
</dbReference>
<dbReference type="GO" id="GO:0006635">
    <property type="term" value="P:fatty acid beta-oxidation"/>
    <property type="evidence" value="ECO:0007669"/>
    <property type="project" value="TreeGrafter"/>
</dbReference>
<dbReference type="InterPro" id="IPR022694">
    <property type="entry name" value="3-OHacyl-CoA_DH"/>
</dbReference>
<evidence type="ECO:0000256" key="2">
    <source>
        <dbReference type="ARBA" id="ARBA00023002"/>
    </source>
</evidence>
<comment type="caution">
    <text evidence="5">The sequence shown here is derived from an EMBL/GenBank/DDBJ whole genome shotgun (WGS) entry which is preliminary data.</text>
</comment>
<dbReference type="Gene3D" id="1.10.1040.10">
    <property type="entry name" value="N-(1-d-carboxylethyl)-l-norvaline Dehydrogenase, domain 2"/>
    <property type="match status" value="1"/>
</dbReference>
<accession>E6PCF4</accession>
<dbReference type="SUPFAM" id="SSF51735">
    <property type="entry name" value="NAD(P)-binding Rossmann-fold domains"/>
    <property type="match status" value="1"/>
</dbReference>
<evidence type="ECO:0000256" key="1">
    <source>
        <dbReference type="ARBA" id="ARBA00009463"/>
    </source>
</evidence>
<organism evidence="5">
    <name type="scientific">mine drainage metagenome</name>
    <dbReference type="NCBI Taxonomy" id="410659"/>
    <lineage>
        <taxon>unclassified sequences</taxon>
        <taxon>metagenomes</taxon>
        <taxon>ecological metagenomes</taxon>
    </lineage>
</organism>
<dbReference type="PROSITE" id="PS00067">
    <property type="entry name" value="3HCDH"/>
    <property type="match status" value="1"/>
</dbReference>
<sequence length="284" mass="30967">MSKIRTVGVCGAGLMGNGIAQTAASAGFDVILMEVAEAPLQRGLASIAKSLDKFVEKGKLPQSERDAIVGRIKGTTSIADLKNCDLVIEAIVENPEAKKSLFKQLDELLAPHAIICTNTSSFCVIELAATTKRPNRVAGLHFFNPVPIMKLVEVVRTIATTQDTIDELYAFAKTLGKEPILAQDTPGFVVNRLLIPYLLYAIRCYEGGLASKEDIDKGMKLGCGYPMGPLELLDFVGLDTTYYIAQIMFEEFKDPMMAAPPLLKRMVLAGRHGRKSGKGFYDYE</sequence>
<dbReference type="EMBL" id="CABL01000001">
    <property type="protein sequence ID" value="CBH74138.1"/>
    <property type="molecule type" value="Genomic_DNA"/>
</dbReference>
<dbReference type="InterPro" id="IPR006176">
    <property type="entry name" value="3-OHacyl-CoA_DH_NAD-bd"/>
</dbReference>
<dbReference type="SUPFAM" id="SSF48179">
    <property type="entry name" value="6-phosphogluconate dehydrogenase C-terminal domain-like"/>
    <property type="match status" value="1"/>
</dbReference>
<dbReference type="Pfam" id="PF02737">
    <property type="entry name" value="3HCDH_N"/>
    <property type="match status" value="1"/>
</dbReference>
<dbReference type="FunFam" id="3.40.50.720:FF:000009">
    <property type="entry name" value="Fatty oxidation complex, alpha subunit"/>
    <property type="match status" value="1"/>
</dbReference>
<dbReference type="InterPro" id="IPR008927">
    <property type="entry name" value="6-PGluconate_DH-like_C_sf"/>
</dbReference>
<comment type="similarity">
    <text evidence="1">Belongs to the 3-hydroxyacyl-CoA dehydrogenase family.</text>
</comment>
<feature type="domain" description="3-hydroxyacyl-CoA dehydrogenase NAD binding" evidence="4">
    <location>
        <begin position="6"/>
        <end position="184"/>
    </location>
</feature>
<dbReference type="InterPro" id="IPR036291">
    <property type="entry name" value="NAD(P)-bd_dom_sf"/>
</dbReference>
<dbReference type="InterPro" id="IPR013328">
    <property type="entry name" value="6PGD_dom2"/>
</dbReference>
<proteinExistence type="inferred from homology"/>
<dbReference type="GO" id="GO:0070403">
    <property type="term" value="F:NAD+ binding"/>
    <property type="evidence" value="ECO:0007669"/>
    <property type="project" value="InterPro"/>
</dbReference>
<protein>
    <submittedName>
        <fullName evidence="5">3-hydroxybutyryl-CoA dehydrogenase (Beta-hydroxybutyryl-CoA dehydrogenase) (BHBD)</fullName>
        <ecNumber evidence="5">1.1.1.157</ecNumber>
    </submittedName>
</protein>
<dbReference type="PANTHER" id="PTHR48075:SF5">
    <property type="entry name" value="3-HYDROXYBUTYRYL-COA DEHYDROGENASE"/>
    <property type="match status" value="1"/>
</dbReference>
<name>E6PCF4_9ZZZZ</name>
<keyword evidence="2 5" id="KW-0560">Oxidoreductase</keyword>
<gene>
    <name evidence="5" type="primary">hbd</name>
    <name evidence="5" type="ORF">CARN1_2025</name>
</gene>
<evidence type="ECO:0000313" key="5">
    <source>
        <dbReference type="EMBL" id="CBH74138.1"/>
    </source>
</evidence>
<dbReference type="Gene3D" id="3.40.50.720">
    <property type="entry name" value="NAD(P)-binding Rossmann-like Domain"/>
    <property type="match status" value="1"/>
</dbReference>
<evidence type="ECO:0000259" key="3">
    <source>
        <dbReference type="Pfam" id="PF00725"/>
    </source>
</evidence>
<feature type="domain" description="3-hydroxyacyl-CoA dehydrogenase C-terminal" evidence="3">
    <location>
        <begin position="187"/>
        <end position="283"/>
    </location>
</feature>
<dbReference type="Pfam" id="PF00725">
    <property type="entry name" value="3HCDH"/>
    <property type="match status" value="1"/>
</dbReference>
<dbReference type="AlphaFoldDB" id="E6PCF4"/>
<evidence type="ECO:0000259" key="4">
    <source>
        <dbReference type="Pfam" id="PF02737"/>
    </source>
</evidence>
<dbReference type="PANTHER" id="PTHR48075">
    <property type="entry name" value="3-HYDROXYACYL-COA DEHYDROGENASE FAMILY PROTEIN"/>
    <property type="match status" value="1"/>
</dbReference>
<dbReference type="NCBIfam" id="NF005875">
    <property type="entry name" value="PRK07819.1"/>
    <property type="match status" value="1"/>
</dbReference>
<dbReference type="EC" id="1.1.1.157" evidence="5"/>
<dbReference type="InterPro" id="IPR006108">
    <property type="entry name" value="3HC_DH_C"/>
</dbReference>
<dbReference type="InterPro" id="IPR006180">
    <property type="entry name" value="3-OHacyl-CoA_DH_CS"/>
</dbReference>
<reference evidence="5" key="1">
    <citation type="submission" date="2009-10" db="EMBL/GenBank/DDBJ databases">
        <title>Diversity of trophic interactions inside an arsenic-rich microbial ecosystem.</title>
        <authorList>
            <person name="Bertin P.N."/>
            <person name="Heinrich-Salmeron A."/>
            <person name="Pelletier E."/>
            <person name="Goulhen-Chollet F."/>
            <person name="Arsene-Ploetze F."/>
            <person name="Gallien S."/>
            <person name="Calteau A."/>
            <person name="Vallenet D."/>
            <person name="Casiot C."/>
            <person name="Chane-Woon-Ming B."/>
            <person name="Giloteaux L."/>
            <person name="Barakat M."/>
            <person name="Bonnefoy V."/>
            <person name="Bruneel O."/>
            <person name="Chandler M."/>
            <person name="Cleiss J."/>
            <person name="Duran R."/>
            <person name="Elbaz-Poulichet F."/>
            <person name="Fonknechten N."/>
            <person name="Lauga B."/>
            <person name="Mornico D."/>
            <person name="Ortet P."/>
            <person name="Schaeffer C."/>
            <person name="Siguier P."/>
            <person name="Alexander Thil Smith A."/>
            <person name="Van Dorsselaer A."/>
            <person name="Weissenbach J."/>
            <person name="Medigue C."/>
            <person name="Le Paslier D."/>
        </authorList>
    </citation>
    <scope>NUCLEOTIDE SEQUENCE</scope>
</reference>
<dbReference type="GO" id="GO:0008691">
    <property type="term" value="F:3-hydroxybutyryl-CoA dehydrogenase activity"/>
    <property type="evidence" value="ECO:0007669"/>
    <property type="project" value="UniProtKB-EC"/>
</dbReference>